<dbReference type="InterPro" id="IPR000668">
    <property type="entry name" value="Peptidase_C1A_C"/>
</dbReference>
<evidence type="ECO:0000313" key="7">
    <source>
        <dbReference type="Proteomes" id="UP001153069"/>
    </source>
</evidence>
<feature type="region of interest" description="Disordered" evidence="3">
    <location>
        <begin position="155"/>
        <end position="184"/>
    </location>
</feature>
<dbReference type="GO" id="GO:0008234">
    <property type="term" value="F:cysteine-type peptidase activity"/>
    <property type="evidence" value="ECO:0007669"/>
    <property type="project" value="InterPro"/>
</dbReference>
<evidence type="ECO:0000256" key="2">
    <source>
        <dbReference type="ARBA" id="ARBA00023145"/>
    </source>
</evidence>
<dbReference type="Proteomes" id="UP001153069">
    <property type="component" value="Unassembled WGS sequence"/>
</dbReference>
<evidence type="ECO:0000256" key="3">
    <source>
        <dbReference type="SAM" id="MobiDB-lite"/>
    </source>
</evidence>
<evidence type="ECO:0000256" key="1">
    <source>
        <dbReference type="ARBA" id="ARBA00008455"/>
    </source>
</evidence>
<name>A0A9N8EBG7_9STRA</name>
<proteinExistence type="inferred from homology"/>
<feature type="chain" id="PRO_5040144282" evidence="4">
    <location>
        <begin position="26"/>
        <end position="479"/>
    </location>
</feature>
<comment type="similarity">
    <text evidence="1">Belongs to the peptidase C1 family.</text>
</comment>
<feature type="compositionally biased region" description="Low complexity" evidence="3">
    <location>
        <begin position="156"/>
        <end position="180"/>
    </location>
</feature>
<keyword evidence="4" id="KW-0732">Signal</keyword>
<dbReference type="SMART" id="SM00645">
    <property type="entry name" value="Pept_C1"/>
    <property type="match status" value="1"/>
</dbReference>
<dbReference type="InterPro" id="IPR013128">
    <property type="entry name" value="Peptidase_C1A"/>
</dbReference>
<dbReference type="OrthoDB" id="45178at2759"/>
<feature type="region of interest" description="Disordered" evidence="3">
    <location>
        <begin position="439"/>
        <end position="462"/>
    </location>
</feature>
<dbReference type="Gene3D" id="3.90.70.10">
    <property type="entry name" value="Cysteine proteinases"/>
    <property type="match status" value="1"/>
</dbReference>
<dbReference type="InterPro" id="IPR000169">
    <property type="entry name" value="Pept_cys_AS"/>
</dbReference>
<dbReference type="Pfam" id="PF00112">
    <property type="entry name" value="Peptidase_C1"/>
    <property type="match status" value="1"/>
</dbReference>
<keyword evidence="6" id="KW-0378">Hydrolase</keyword>
<keyword evidence="7" id="KW-1185">Reference proteome</keyword>
<accession>A0A9N8EBG7</accession>
<evidence type="ECO:0000256" key="4">
    <source>
        <dbReference type="SAM" id="SignalP"/>
    </source>
</evidence>
<keyword evidence="6" id="KW-0645">Protease</keyword>
<gene>
    <name evidence="6" type="ORF">SEMRO_842_G209660.1</name>
</gene>
<feature type="signal peptide" evidence="4">
    <location>
        <begin position="1"/>
        <end position="25"/>
    </location>
</feature>
<dbReference type="InterPro" id="IPR025660">
    <property type="entry name" value="Pept_his_AS"/>
</dbReference>
<organism evidence="6 7">
    <name type="scientific">Seminavis robusta</name>
    <dbReference type="NCBI Taxonomy" id="568900"/>
    <lineage>
        <taxon>Eukaryota</taxon>
        <taxon>Sar</taxon>
        <taxon>Stramenopiles</taxon>
        <taxon>Ochrophyta</taxon>
        <taxon>Bacillariophyta</taxon>
        <taxon>Bacillariophyceae</taxon>
        <taxon>Bacillariophycidae</taxon>
        <taxon>Naviculales</taxon>
        <taxon>Naviculaceae</taxon>
        <taxon>Seminavis</taxon>
    </lineage>
</organism>
<dbReference type="CDD" id="cd02248">
    <property type="entry name" value="Peptidase_C1A"/>
    <property type="match status" value="1"/>
</dbReference>
<keyword evidence="2" id="KW-0865">Zymogen</keyword>
<feature type="domain" description="Peptidase C1A papain C-terminal" evidence="5">
    <location>
        <begin position="181"/>
        <end position="423"/>
    </location>
</feature>
<feature type="compositionally biased region" description="Low complexity" evidence="3">
    <location>
        <begin position="448"/>
        <end position="462"/>
    </location>
</feature>
<evidence type="ECO:0000259" key="5">
    <source>
        <dbReference type="SMART" id="SM00645"/>
    </source>
</evidence>
<dbReference type="GO" id="GO:0006508">
    <property type="term" value="P:proteolysis"/>
    <property type="evidence" value="ECO:0007669"/>
    <property type="project" value="UniProtKB-KW"/>
</dbReference>
<dbReference type="PROSITE" id="PS00139">
    <property type="entry name" value="THIOL_PROTEASE_CYS"/>
    <property type="match status" value="1"/>
</dbReference>
<dbReference type="AlphaFoldDB" id="A0A9N8EBG7"/>
<reference evidence="6" key="1">
    <citation type="submission" date="2020-06" db="EMBL/GenBank/DDBJ databases">
        <authorList>
            <consortium name="Plant Systems Biology data submission"/>
        </authorList>
    </citation>
    <scope>NUCLEOTIDE SEQUENCE</scope>
    <source>
        <strain evidence="6">D6</strain>
    </source>
</reference>
<dbReference type="EMBL" id="CAICTM010000841">
    <property type="protein sequence ID" value="CAB9517239.1"/>
    <property type="molecule type" value="Genomic_DNA"/>
</dbReference>
<evidence type="ECO:0000313" key="6">
    <source>
        <dbReference type="EMBL" id="CAB9517239.1"/>
    </source>
</evidence>
<dbReference type="SUPFAM" id="SSF54001">
    <property type="entry name" value="Cysteine proteinases"/>
    <property type="match status" value="1"/>
</dbReference>
<dbReference type="InterPro" id="IPR038765">
    <property type="entry name" value="Papain-like_cys_pep_sf"/>
</dbReference>
<dbReference type="InterPro" id="IPR039417">
    <property type="entry name" value="Peptidase_C1A_papain-like"/>
</dbReference>
<dbReference type="PROSITE" id="PS00639">
    <property type="entry name" value="THIOL_PROTEASE_HIS"/>
    <property type="match status" value="1"/>
</dbReference>
<sequence>MSSVSASSLLLLCLLHVLPIAEVLSQSNNNDTTTTTIEVESACELLDQYGFLTSQEEINCQDEASNIVEQLEVEEFELFHNITYPDGATLTAEERQAQLAASARAIAELNPMTIDFQLSLNKYSTLTIEERKQRNGLKLGDTPGQDEQDLLHQTNAASTATTASSSTGDSTTGPPTATTDLPDSVDWEANGAVTYVKDQGHCGCCWAITAAAAMEGITAIDTNYQYLQSLSFQQFISCDSGNDGCSDGSNTAALQYATGSSANSIGGVEADDTYPYTDFGGTTTTTCHANATGLAVTVAGSVLPISIDNTNQGDTPRAVLMKQAVAKQPVAIAMNAQCDIITHYHSGVLTMDTGCACDESNISSCLDHAILMVGYNDTAPIPYFRIKNSWGTDWGEAGYFRVAQQGGGPFGFFGILAQAVAPKSGINVTNQVLPEPAVDAADEGLGSDGSSSSSSSSSSGTTRRSMSLAALAILWWWVL</sequence>
<protein>
    <submittedName>
        <fullName evidence="6">Senescence-specific cysteine protease SAG39</fullName>
    </submittedName>
</protein>
<comment type="caution">
    <text evidence="6">The sequence shown here is derived from an EMBL/GenBank/DDBJ whole genome shotgun (WGS) entry which is preliminary data.</text>
</comment>
<dbReference type="PANTHER" id="PTHR12411">
    <property type="entry name" value="CYSTEINE PROTEASE FAMILY C1-RELATED"/>
    <property type="match status" value="1"/>
</dbReference>